<dbReference type="GO" id="GO:0008237">
    <property type="term" value="F:metallopeptidase activity"/>
    <property type="evidence" value="ECO:0007669"/>
    <property type="project" value="InterPro"/>
</dbReference>
<gene>
    <name evidence="2" type="ORF">FJY68_05645</name>
</gene>
<proteinExistence type="predicted"/>
<evidence type="ECO:0000313" key="2">
    <source>
        <dbReference type="EMBL" id="MBM3331323.1"/>
    </source>
</evidence>
<dbReference type="Gene3D" id="3.30.2290.10">
    <property type="entry name" value="PmbA/TldD superfamily"/>
    <property type="match status" value="1"/>
</dbReference>
<protein>
    <recommendedName>
        <fullName evidence="1">Metalloprotease TldD/E C-terminal domain-containing protein</fullName>
    </recommendedName>
</protein>
<dbReference type="Pfam" id="PF19289">
    <property type="entry name" value="PmbA_TldD_3rd"/>
    <property type="match status" value="1"/>
</dbReference>
<dbReference type="InterPro" id="IPR047657">
    <property type="entry name" value="PmbA"/>
</dbReference>
<dbReference type="InterPro" id="IPR036059">
    <property type="entry name" value="TldD/PmbA_sf"/>
</dbReference>
<dbReference type="InterPro" id="IPR045569">
    <property type="entry name" value="Metalloprtase-TldD/E_C"/>
</dbReference>
<dbReference type="EMBL" id="VGIR01000025">
    <property type="protein sequence ID" value="MBM3331323.1"/>
    <property type="molecule type" value="Genomic_DNA"/>
</dbReference>
<feature type="domain" description="Metalloprotease TldD/E C-terminal" evidence="1">
    <location>
        <begin position="259"/>
        <end position="471"/>
    </location>
</feature>
<comment type="caution">
    <text evidence="2">The sequence shown here is derived from an EMBL/GenBank/DDBJ whole genome shotgun (WGS) entry which is preliminary data.</text>
</comment>
<dbReference type="SUPFAM" id="SSF111283">
    <property type="entry name" value="Putative modulator of DNA gyrase, PmbA/TldD"/>
    <property type="match status" value="1"/>
</dbReference>
<organism evidence="2 3">
    <name type="scientific">candidate division WOR-3 bacterium</name>
    <dbReference type="NCBI Taxonomy" id="2052148"/>
    <lineage>
        <taxon>Bacteria</taxon>
        <taxon>Bacteria division WOR-3</taxon>
    </lineage>
</organism>
<dbReference type="PANTHER" id="PTHR43421:SF1">
    <property type="entry name" value="METALLOPROTEASE PMBA"/>
    <property type="match status" value="1"/>
</dbReference>
<accession>A0A937XDD5</accession>
<dbReference type="GO" id="GO:0005829">
    <property type="term" value="C:cytosol"/>
    <property type="evidence" value="ECO:0007669"/>
    <property type="project" value="TreeGrafter"/>
</dbReference>
<reference evidence="2" key="1">
    <citation type="submission" date="2019-03" db="EMBL/GenBank/DDBJ databases">
        <title>Lake Tanganyika Metagenome-Assembled Genomes (MAGs).</title>
        <authorList>
            <person name="Tran P."/>
        </authorList>
    </citation>
    <scope>NUCLEOTIDE SEQUENCE</scope>
    <source>
        <strain evidence="2">K_DeepCast_150m_m2_040</strain>
    </source>
</reference>
<dbReference type="Proteomes" id="UP000779900">
    <property type="component" value="Unassembled WGS sequence"/>
</dbReference>
<sequence length="471" mass="51029">MDFNKIKSIVAGSALALPAERGLEVAGWSLRRTETEATTTIRLPGIYTTREGKFVRQPNPHPREVITAPGEEVWVTVYGRHQADGNEYMGEAVGQFVSDEESAVKATLTSLATAACGQPNKPYPISDPGALFPPVEIADHELLELSPPALLARVQRFADAVLTAAAAEFGTDVSNLEVFVRKIRSRIETSTGIAHEYNSTRTDAEVCFIARFGDKVAEHTARPHARRLRDLDPQVLVTAGADHARGICQAGPPPQHTGPVVLVGDAAHDFMKLDYQPLSWHCAGRAVYEKMSRYAKGRPAWGDKPLAGDALTIYSDPLVPFGPDSRVESEALPARRACLLKEGCYDEILGGLRYYHYLGLLAEGAKPAGPTGNTVVPAGPHRTAELLGPGRTIIVRSFSDFRADPTSGDFASEIRLGKIREDGDERHFKGGLLVGNWFDSLTDMKLSTETMSQDGYYGPSAIRVGNLQIAG</sequence>
<dbReference type="AlphaFoldDB" id="A0A937XDD5"/>
<evidence type="ECO:0000259" key="1">
    <source>
        <dbReference type="Pfam" id="PF19289"/>
    </source>
</evidence>
<name>A0A937XDD5_UNCW3</name>
<dbReference type="InterPro" id="IPR035068">
    <property type="entry name" value="TldD/PmbA_N"/>
</dbReference>
<dbReference type="PANTHER" id="PTHR43421">
    <property type="entry name" value="METALLOPROTEASE PMBA"/>
    <property type="match status" value="1"/>
</dbReference>
<dbReference type="GO" id="GO:0006508">
    <property type="term" value="P:proteolysis"/>
    <property type="evidence" value="ECO:0007669"/>
    <property type="project" value="InterPro"/>
</dbReference>
<evidence type="ECO:0000313" key="3">
    <source>
        <dbReference type="Proteomes" id="UP000779900"/>
    </source>
</evidence>